<dbReference type="Gene3D" id="3.40.50.300">
    <property type="entry name" value="P-loop containing nucleotide triphosphate hydrolases"/>
    <property type="match status" value="1"/>
</dbReference>
<evidence type="ECO:0000313" key="2">
    <source>
        <dbReference type="EMBL" id="KAL0007025.1"/>
    </source>
</evidence>
<accession>A0AAW2DCT7</accession>
<name>A0AAW2DCT7_9ROSI</name>
<dbReference type="InterPro" id="IPR002182">
    <property type="entry name" value="NB-ARC"/>
</dbReference>
<keyword evidence="3" id="KW-1185">Reference proteome</keyword>
<reference evidence="2 3" key="1">
    <citation type="submission" date="2024-01" db="EMBL/GenBank/DDBJ databases">
        <title>A telomere-to-telomere, gap-free genome of sweet tea (Lithocarpus litseifolius).</title>
        <authorList>
            <person name="Zhou J."/>
        </authorList>
    </citation>
    <scope>NUCLEOTIDE SEQUENCE [LARGE SCALE GENOMIC DNA]</scope>
    <source>
        <strain evidence="2">Zhou-2022a</strain>
        <tissue evidence="2">Leaf</tissue>
    </source>
</reference>
<dbReference type="InterPro" id="IPR027417">
    <property type="entry name" value="P-loop_NTPase"/>
</dbReference>
<proteinExistence type="predicted"/>
<comment type="caution">
    <text evidence="2">The sequence shown here is derived from an EMBL/GenBank/DDBJ whole genome shotgun (WGS) entry which is preliminary data.</text>
</comment>
<evidence type="ECO:0000313" key="3">
    <source>
        <dbReference type="Proteomes" id="UP001459277"/>
    </source>
</evidence>
<dbReference type="PANTHER" id="PTHR19338">
    <property type="entry name" value="TRANSLOCASE OF INNER MITOCHONDRIAL MEMBRANE 13 HOMOLOG"/>
    <property type="match status" value="1"/>
</dbReference>
<evidence type="ECO:0000259" key="1">
    <source>
        <dbReference type="Pfam" id="PF00931"/>
    </source>
</evidence>
<organism evidence="2 3">
    <name type="scientific">Lithocarpus litseifolius</name>
    <dbReference type="NCBI Taxonomy" id="425828"/>
    <lineage>
        <taxon>Eukaryota</taxon>
        <taxon>Viridiplantae</taxon>
        <taxon>Streptophyta</taxon>
        <taxon>Embryophyta</taxon>
        <taxon>Tracheophyta</taxon>
        <taxon>Spermatophyta</taxon>
        <taxon>Magnoliopsida</taxon>
        <taxon>eudicotyledons</taxon>
        <taxon>Gunneridae</taxon>
        <taxon>Pentapetalae</taxon>
        <taxon>rosids</taxon>
        <taxon>fabids</taxon>
        <taxon>Fagales</taxon>
        <taxon>Fagaceae</taxon>
        <taxon>Lithocarpus</taxon>
    </lineage>
</organism>
<dbReference type="PANTHER" id="PTHR19338:SF73">
    <property type="entry name" value="DISEASE RESISTANCE PROTEIN RGA2-LIKE"/>
    <property type="match status" value="1"/>
</dbReference>
<dbReference type="SUPFAM" id="SSF52540">
    <property type="entry name" value="P-loop containing nucleoside triphosphate hydrolases"/>
    <property type="match status" value="1"/>
</dbReference>
<dbReference type="Pfam" id="PF00931">
    <property type="entry name" value="NB-ARC"/>
    <property type="match status" value="1"/>
</dbReference>
<dbReference type="EMBL" id="JAZDWU010000003">
    <property type="protein sequence ID" value="KAL0007025.1"/>
    <property type="molecule type" value="Genomic_DNA"/>
</dbReference>
<sequence length="153" mass="17786">MNLQGMQHPDKIYQPLPDLRWMSDDPIESLDDLKQSLDDMMESHTQPLDPTKYIYFVDDQSEVFDRDCDKQEIIKLLLPDNASDKQLSVISIEGNGRIGKTTLARLVYNDQRVSHHFHLKAWVGVPDDFDSVTRSILKFFTLQYKDLKVSKSQ</sequence>
<dbReference type="Proteomes" id="UP001459277">
    <property type="component" value="Unassembled WGS sequence"/>
</dbReference>
<feature type="domain" description="NB-ARC" evidence="1">
    <location>
        <begin position="70"/>
        <end position="147"/>
    </location>
</feature>
<dbReference type="AlphaFoldDB" id="A0AAW2DCT7"/>
<dbReference type="GO" id="GO:0043531">
    <property type="term" value="F:ADP binding"/>
    <property type="evidence" value="ECO:0007669"/>
    <property type="project" value="InterPro"/>
</dbReference>
<protein>
    <recommendedName>
        <fullName evidence="1">NB-ARC domain-containing protein</fullName>
    </recommendedName>
</protein>
<gene>
    <name evidence="2" type="ORF">SO802_008527</name>
</gene>